<evidence type="ECO:0000256" key="1">
    <source>
        <dbReference type="ARBA" id="ARBA00004173"/>
    </source>
</evidence>
<evidence type="ECO:0000313" key="15">
    <source>
        <dbReference type="Proteomes" id="UP000663889"/>
    </source>
</evidence>
<keyword evidence="3" id="KW-0689">Ribosomal protein</keyword>
<gene>
    <name evidence="14" type="ORF">FNK824_LOCUS30955</name>
    <name evidence="11" type="ORF">RFH988_LOCUS9549</name>
    <name evidence="12" type="ORF">SEV965_LOCUS11616</name>
    <name evidence="13" type="ORF">ZHD862_LOCUS13616</name>
</gene>
<dbReference type="InterPro" id="IPR007379">
    <property type="entry name" value="Tim44-like_dom"/>
</dbReference>
<dbReference type="Proteomes" id="UP000663882">
    <property type="component" value="Unassembled WGS sequence"/>
</dbReference>
<comment type="subcellular location">
    <subcellularLocation>
        <location evidence="1">Mitochondrion</location>
    </subcellularLocation>
</comment>
<evidence type="ECO:0000313" key="12">
    <source>
        <dbReference type="EMBL" id="CAF1017365.1"/>
    </source>
</evidence>
<evidence type="ECO:0000313" key="11">
    <source>
        <dbReference type="EMBL" id="CAF0912265.1"/>
    </source>
</evidence>
<proteinExistence type="inferred from homology"/>
<evidence type="ECO:0000256" key="4">
    <source>
        <dbReference type="ARBA" id="ARBA00023128"/>
    </source>
</evidence>
<dbReference type="PANTHER" id="PTHR28554:SF1">
    <property type="entry name" value="LARGE RIBOSOMAL SUBUNIT PROTEIN ML45"/>
    <property type="match status" value="1"/>
</dbReference>
<keyword evidence="4" id="KW-0496">Mitochondrion</keyword>
<dbReference type="Pfam" id="PF04280">
    <property type="entry name" value="Tim44"/>
    <property type="match status" value="1"/>
</dbReference>
<organism evidence="12 15">
    <name type="scientific">Rotaria sordida</name>
    <dbReference type="NCBI Taxonomy" id="392033"/>
    <lineage>
        <taxon>Eukaryota</taxon>
        <taxon>Metazoa</taxon>
        <taxon>Spiralia</taxon>
        <taxon>Gnathifera</taxon>
        <taxon>Rotifera</taxon>
        <taxon>Eurotatoria</taxon>
        <taxon>Bdelloidea</taxon>
        <taxon>Philodinida</taxon>
        <taxon>Philodinidae</taxon>
        <taxon>Rotaria</taxon>
    </lineage>
</organism>
<dbReference type="Proteomes" id="UP000663864">
    <property type="component" value="Unassembled WGS sequence"/>
</dbReference>
<protein>
    <recommendedName>
        <fullName evidence="7">Large ribosomal subunit protein mL45</fullName>
    </recommendedName>
    <alternativeName>
        <fullName evidence="8">39S ribosomal protein L45, mitochondrial</fullName>
    </alternativeName>
</protein>
<reference evidence="12" key="1">
    <citation type="submission" date="2021-02" db="EMBL/GenBank/DDBJ databases">
        <authorList>
            <person name="Nowell W R."/>
        </authorList>
    </citation>
    <scope>NUCLEOTIDE SEQUENCE</scope>
</reference>
<keyword evidence="2" id="KW-0809">Transit peptide</keyword>
<dbReference type="SUPFAM" id="SSF54427">
    <property type="entry name" value="NTF2-like"/>
    <property type="match status" value="1"/>
</dbReference>
<feature type="domain" description="Tim44-like" evidence="10">
    <location>
        <begin position="133"/>
        <end position="280"/>
    </location>
</feature>
<accession>A0A814I2J1</accession>
<dbReference type="InterPro" id="IPR032710">
    <property type="entry name" value="NTF2-like_dom_sf"/>
</dbReference>
<evidence type="ECO:0000256" key="3">
    <source>
        <dbReference type="ARBA" id="ARBA00022980"/>
    </source>
</evidence>
<evidence type="ECO:0000256" key="6">
    <source>
        <dbReference type="ARBA" id="ARBA00038073"/>
    </source>
</evidence>
<dbReference type="GO" id="GO:0005840">
    <property type="term" value="C:ribosome"/>
    <property type="evidence" value="ECO:0007669"/>
    <property type="project" value="UniProtKB-KW"/>
</dbReference>
<evidence type="ECO:0000256" key="7">
    <source>
        <dbReference type="ARBA" id="ARBA00039448"/>
    </source>
</evidence>
<dbReference type="Proteomes" id="UP000663874">
    <property type="component" value="Unassembled WGS sequence"/>
</dbReference>
<dbReference type="OrthoDB" id="19619at2759"/>
<sequence>MALNLFRSSLLITNNRQLIITLINIRTHFTKTPSHHTKAKWRPFRRAKILDIDLPDFDKDRKLRSYTLQEQREFLKREGIPPVRSTEYKPLYIDASTEAFEAYVPPEGDGKATLMSKDRLNQFYTSLKKNLATRKHSSTIRKYEPDFEPLLFADIAQQRYIDAHQALMDRDEERLIQLVTPGSLAQMSRGLRYKTLHWKWVEEIEPSYVVAIKSGEILKGMTMAQITVRMHSKQICTIYDRFGRLMFGNETLPKDVLEYIVFERVLTLSYSQWRVHSKILPSWLPPSDPLLYTFEKPNIKYIDEDIPTDPIEDEKKREYIAKEQDTTTKTIPAPNELKTPIPTLSDISQPNKKRTIGYT</sequence>
<dbReference type="SMART" id="SM00978">
    <property type="entry name" value="Tim44"/>
    <property type="match status" value="1"/>
</dbReference>
<evidence type="ECO:0000313" key="13">
    <source>
        <dbReference type="EMBL" id="CAF1022584.1"/>
    </source>
</evidence>
<dbReference type="Proteomes" id="UP000663889">
    <property type="component" value="Unassembled WGS sequence"/>
</dbReference>
<evidence type="ECO:0000256" key="5">
    <source>
        <dbReference type="ARBA" id="ARBA00023274"/>
    </source>
</evidence>
<dbReference type="GO" id="GO:1990904">
    <property type="term" value="C:ribonucleoprotein complex"/>
    <property type="evidence" value="ECO:0007669"/>
    <property type="project" value="UniProtKB-KW"/>
</dbReference>
<keyword evidence="5" id="KW-0687">Ribonucleoprotein</keyword>
<evidence type="ECO:0000256" key="2">
    <source>
        <dbReference type="ARBA" id="ARBA00022946"/>
    </source>
</evidence>
<dbReference type="AlphaFoldDB" id="A0A814I2J1"/>
<dbReference type="EMBL" id="CAJNOO010000341">
    <property type="protein sequence ID" value="CAF0912265.1"/>
    <property type="molecule type" value="Genomic_DNA"/>
</dbReference>
<name>A0A814I2J1_9BILA</name>
<dbReference type="EMBL" id="CAJNOT010000564">
    <property type="protein sequence ID" value="CAF1022584.1"/>
    <property type="molecule type" value="Genomic_DNA"/>
</dbReference>
<dbReference type="PANTHER" id="PTHR28554">
    <property type="entry name" value="39S RIBOSOMAL PROTEIN L45, MITOCHONDRIAL"/>
    <property type="match status" value="1"/>
</dbReference>
<comment type="caution">
    <text evidence="12">The sequence shown here is derived from an EMBL/GenBank/DDBJ whole genome shotgun (WGS) entry which is preliminary data.</text>
</comment>
<dbReference type="GO" id="GO:0005739">
    <property type="term" value="C:mitochondrion"/>
    <property type="evidence" value="ECO:0007669"/>
    <property type="project" value="UniProtKB-SubCell"/>
</dbReference>
<comment type="similarity">
    <text evidence="6">Belongs to the mitochondrion-specific ribosomal protein mL45 family.</text>
</comment>
<dbReference type="EMBL" id="CAJNOU010000505">
    <property type="protein sequence ID" value="CAF1017365.1"/>
    <property type="molecule type" value="Genomic_DNA"/>
</dbReference>
<dbReference type="EMBL" id="CAJOBE010009755">
    <property type="protein sequence ID" value="CAF4092254.1"/>
    <property type="molecule type" value="Genomic_DNA"/>
</dbReference>
<feature type="region of interest" description="Disordered" evidence="9">
    <location>
        <begin position="322"/>
        <end position="359"/>
    </location>
</feature>
<evidence type="ECO:0000313" key="14">
    <source>
        <dbReference type="EMBL" id="CAF4092254.1"/>
    </source>
</evidence>
<evidence type="ECO:0000259" key="10">
    <source>
        <dbReference type="SMART" id="SM00978"/>
    </source>
</evidence>
<dbReference type="Gene3D" id="3.10.450.240">
    <property type="match status" value="1"/>
</dbReference>
<evidence type="ECO:0000256" key="9">
    <source>
        <dbReference type="SAM" id="MobiDB-lite"/>
    </source>
</evidence>
<evidence type="ECO:0000256" key="8">
    <source>
        <dbReference type="ARBA" id="ARBA00043031"/>
    </source>
</evidence>
<dbReference type="InterPro" id="IPR051975">
    <property type="entry name" value="mtLSU_mL45"/>
</dbReference>